<evidence type="ECO:0000256" key="8">
    <source>
        <dbReference type="ARBA" id="ARBA00047288"/>
    </source>
</evidence>
<dbReference type="AlphaFoldDB" id="A0A4Q1KBP1"/>
<gene>
    <name evidence="10" type="ORF">EQG61_01315</name>
</gene>
<feature type="binding site" evidence="9">
    <location>
        <begin position="225"/>
        <end position="226"/>
    </location>
    <ligand>
        <name>sn-glycerol 1-phosphate</name>
        <dbReference type="ChEBI" id="CHEBI:57685"/>
    </ligand>
</feature>
<keyword evidence="4 9" id="KW-0460">Magnesium</keyword>
<keyword evidence="6 9" id="KW-0594">Phospholipid biosynthesis</keyword>
<keyword evidence="2 9" id="KW-0808">Transferase</keyword>
<dbReference type="NCBIfam" id="TIGR01768">
    <property type="entry name" value="GGGP-family"/>
    <property type="match status" value="1"/>
</dbReference>
<dbReference type="EC" id="2.5.1.41" evidence="9"/>
<dbReference type="GO" id="GO:0000287">
    <property type="term" value="F:magnesium ion binding"/>
    <property type="evidence" value="ECO:0007669"/>
    <property type="project" value="UniProtKB-UniRule"/>
</dbReference>
<dbReference type="RefSeq" id="WP_129460069.1">
    <property type="nucleotide sequence ID" value="NZ_SBKN01000001.1"/>
</dbReference>
<evidence type="ECO:0000256" key="2">
    <source>
        <dbReference type="ARBA" id="ARBA00022679"/>
    </source>
</evidence>
<dbReference type="Pfam" id="PF01884">
    <property type="entry name" value="PcrB"/>
    <property type="match status" value="1"/>
</dbReference>
<keyword evidence="11" id="KW-1185">Reference proteome</keyword>
<organism evidence="10 11">
    <name type="scientific">Flavobacterium stagni</name>
    <dbReference type="NCBI Taxonomy" id="2506421"/>
    <lineage>
        <taxon>Bacteria</taxon>
        <taxon>Pseudomonadati</taxon>
        <taxon>Bacteroidota</taxon>
        <taxon>Flavobacteriia</taxon>
        <taxon>Flavobacteriales</taxon>
        <taxon>Flavobacteriaceae</taxon>
        <taxon>Flavobacterium</taxon>
    </lineage>
</organism>
<name>A0A4Q1KBP1_9FLAO</name>
<dbReference type="SUPFAM" id="SSF51395">
    <property type="entry name" value="FMN-linked oxidoreductases"/>
    <property type="match status" value="1"/>
</dbReference>
<sequence length="239" mass="25368">MKVYDTILTAYQNQQPLLAVLIDPEKTQPDQAVALCAQLKGTPVTHLLVGGSTFQGPHLEELVVQLKKASGLPVLLFPGDYAQITEAADGILFLSLLSGRNPEYLIEQQVKAAPLLHQSNLEILPTGYLLIESGTETAVQRVSGTQPLARNNSHHAAMTALAGQLLGKKLIYLEAGSGAQHAVPLEMIVTVAQTLAIPLIVGGGIRSMAQIQAAHQAGATMVVIGTAFEENPNFFNPVP</sequence>
<evidence type="ECO:0000256" key="7">
    <source>
        <dbReference type="ARBA" id="ARBA00023264"/>
    </source>
</evidence>
<protein>
    <recommendedName>
        <fullName evidence="9">Geranylgeranylglyceryl phosphate synthase</fullName>
        <shortName evidence="9">GGGP synthase</shortName>
        <shortName evidence="9">GGGPS</shortName>
        <ecNumber evidence="9">2.5.1.41</ecNumber>
    </recommendedName>
    <alternativeName>
        <fullName evidence="9">(S)-3-O-geranylgeranylglyceryl phosphate synthase</fullName>
    </alternativeName>
    <alternativeName>
        <fullName evidence="9">Phosphoglycerol geranylgeranyltransferase</fullName>
    </alternativeName>
</protein>
<dbReference type="Gene3D" id="3.20.20.390">
    <property type="entry name" value="FMN-linked oxidoreductases"/>
    <property type="match status" value="1"/>
</dbReference>
<keyword evidence="7 9" id="KW-1208">Phospholipid metabolism</keyword>
<comment type="cofactor">
    <cofactor evidence="9">
        <name>Mg(2+)</name>
        <dbReference type="ChEBI" id="CHEBI:18420"/>
    </cofactor>
</comment>
<accession>A0A4Q1KBP1</accession>
<comment type="caution">
    <text evidence="10">The sequence shown here is derived from an EMBL/GenBank/DDBJ whole genome shotgun (WGS) entry which is preliminary data.</text>
</comment>
<evidence type="ECO:0000256" key="4">
    <source>
        <dbReference type="ARBA" id="ARBA00022842"/>
    </source>
</evidence>
<dbReference type="EMBL" id="SBKN01000001">
    <property type="protein sequence ID" value="RXR24106.1"/>
    <property type="molecule type" value="Genomic_DNA"/>
</dbReference>
<dbReference type="OrthoDB" id="9807235at2"/>
<keyword evidence="3 9" id="KW-0479">Metal-binding</keyword>
<dbReference type="GO" id="GO:0046474">
    <property type="term" value="P:glycerophospholipid biosynthetic process"/>
    <property type="evidence" value="ECO:0007669"/>
    <property type="project" value="UniProtKB-UniRule"/>
</dbReference>
<evidence type="ECO:0000256" key="9">
    <source>
        <dbReference type="HAMAP-Rule" id="MF_00112"/>
    </source>
</evidence>
<evidence type="ECO:0000313" key="11">
    <source>
        <dbReference type="Proteomes" id="UP000289857"/>
    </source>
</evidence>
<evidence type="ECO:0000313" key="10">
    <source>
        <dbReference type="EMBL" id="RXR24106.1"/>
    </source>
</evidence>
<dbReference type="NCBIfam" id="NF003198">
    <property type="entry name" value="PRK04169.1-2"/>
    <property type="match status" value="1"/>
</dbReference>
<evidence type="ECO:0000256" key="3">
    <source>
        <dbReference type="ARBA" id="ARBA00022723"/>
    </source>
</evidence>
<dbReference type="NCBIfam" id="TIGR01769">
    <property type="entry name" value="GGGP"/>
    <property type="match status" value="1"/>
</dbReference>
<feature type="binding site" evidence="9">
    <location>
        <begin position="172"/>
        <end position="178"/>
    </location>
    <ligand>
        <name>sn-glycerol 1-phosphate</name>
        <dbReference type="ChEBI" id="CHEBI:57685"/>
    </ligand>
</feature>
<comment type="function">
    <text evidence="9">Prenyltransferase that catalyzes the transfer of the geranylgeranyl moiety of geranylgeranyl diphosphate (GGPP) to the C3 hydroxyl of sn-glycerol-1-phosphate (G1P).</text>
</comment>
<evidence type="ECO:0000256" key="5">
    <source>
        <dbReference type="ARBA" id="ARBA00023098"/>
    </source>
</evidence>
<comment type="catalytic activity">
    <reaction evidence="8 9">
        <text>sn-glycerol 1-phosphate + (2E,6E,10E)-geranylgeranyl diphosphate = sn-3-O-(geranylgeranyl)glycerol 1-phosphate + diphosphate</text>
        <dbReference type="Rhea" id="RHEA:23404"/>
        <dbReference type="ChEBI" id="CHEBI:33019"/>
        <dbReference type="ChEBI" id="CHEBI:57677"/>
        <dbReference type="ChEBI" id="CHEBI:57685"/>
        <dbReference type="ChEBI" id="CHEBI:58756"/>
        <dbReference type="EC" id="2.5.1.41"/>
    </reaction>
</comment>
<feature type="binding site" evidence="9">
    <location>
        <position position="23"/>
    </location>
    <ligand>
        <name>Mg(2+)</name>
        <dbReference type="ChEBI" id="CHEBI:18420"/>
    </ligand>
</feature>
<dbReference type="GO" id="GO:0047294">
    <property type="term" value="F:phosphoglycerol geranylgeranyltransferase activity"/>
    <property type="evidence" value="ECO:0007669"/>
    <property type="project" value="UniProtKB-UniRule"/>
</dbReference>
<evidence type="ECO:0000256" key="1">
    <source>
        <dbReference type="ARBA" id="ARBA00022516"/>
    </source>
</evidence>
<proteinExistence type="inferred from homology"/>
<dbReference type="InterPro" id="IPR008205">
    <property type="entry name" value="GGGP_HepGP_synthase"/>
</dbReference>
<feature type="binding site" evidence="9">
    <location>
        <position position="52"/>
    </location>
    <ligand>
        <name>Mg(2+)</name>
        <dbReference type="ChEBI" id="CHEBI:18420"/>
    </ligand>
</feature>
<dbReference type="InterPro" id="IPR010946">
    <property type="entry name" value="GGGP_synth"/>
</dbReference>
<comment type="similarity">
    <text evidence="9">Belongs to the GGGP/HepGP synthase family. Group II subfamily.</text>
</comment>
<dbReference type="HAMAP" id="MF_00112">
    <property type="entry name" value="GGGP_HepGP_synthase"/>
    <property type="match status" value="1"/>
</dbReference>
<dbReference type="GO" id="GO:0005737">
    <property type="term" value="C:cytoplasm"/>
    <property type="evidence" value="ECO:0007669"/>
    <property type="project" value="InterPro"/>
</dbReference>
<comment type="caution">
    <text evidence="9">Lacks conserved residue(s) required for the propagation of feature annotation.</text>
</comment>
<dbReference type="Proteomes" id="UP000289857">
    <property type="component" value="Unassembled WGS sequence"/>
</dbReference>
<evidence type="ECO:0000256" key="6">
    <source>
        <dbReference type="ARBA" id="ARBA00023209"/>
    </source>
</evidence>
<keyword evidence="1 9" id="KW-0444">Lipid biosynthesis</keyword>
<keyword evidence="5 9" id="KW-0443">Lipid metabolism</keyword>
<reference evidence="11" key="1">
    <citation type="submission" date="2019-01" db="EMBL/GenBank/DDBJ databases">
        <title>Cytophagaceae bacterium strain CAR-16.</title>
        <authorList>
            <person name="Chen W.-M."/>
        </authorList>
    </citation>
    <scope>NUCLEOTIDE SEQUENCE [LARGE SCALE GENOMIC DNA]</scope>
    <source>
        <strain evidence="11">WWJ-16</strain>
    </source>
</reference>
<feature type="binding site" evidence="9">
    <location>
        <begin position="203"/>
        <end position="204"/>
    </location>
    <ligand>
        <name>sn-glycerol 1-phosphate</name>
        <dbReference type="ChEBI" id="CHEBI:57685"/>
    </ligand>
</feature>
<dbReference type="InterPro" id="IPR038597">
    <property type="entry name" value="GGGP/HepGP_synthase_sf"/>
</dbReference>